<accession>A0ABN2QLW7</accession>
<proteinExistence type="inferred from homology"/>
<comment type="caution">
    <text evidence="11">The sequence shown here is derived from an EMBL/GenBank/DDBJ whole genome shotgun (WGS) entry which is preliminary data.</text>
</comment>
<evidence type="ECO:0000256" key="5">
    <source>
        <dbReference type="ARBA" id="ARBA00023001"/>
    </source>
</evidence>
<comment type="similarity">
    <text evidence="2 10">Belongs to the glycosyl hydrolase 1 family.</text>
</comment>
<feature type="active site" description="Nucleophile" evidence="9">
    <location>
        <position position="397"/>
    </location>
</feature>
<protein>
    <recommendedName>
        <fullName evidence="3 10">Beta-glucosidase</fullName>
        <ecNumber evidence="3 10">3.2.1.21</ecNumber>
    </recommendedName>
</protein>
<evidence type="ECO:0000313" key="11">
    <source>
        <dbReference type="EMBL" id="GAA1954862.1"/>
    </source>
</evidence>
<evidence type="ECO:0000313" key="12">
    <source>
        <dbReference type="Proteomes" id="UP001499933"/>
    </source>
</evidence>
<dbReference type="InterPro" id="IPR017736">
    <property type="entry name" value="Glyco_hydro_1_beta-glucosidase"/>
</dbReference>
<evidence type="ECO:0000256" key="3">
    <source>
        <dbReference type="ARBA" id="ARBA00012744"/>
    </source>
</evidence>
<dbReference type="NCBIfam" id="TIGR03356">
    <property type="entry name" value="BGL"/>
    <property type="match status" value="1"/>
</dbReference>
<comment type="catalytic activity">
    <reaction evidence="1 10">
        <text>Hydrolysis of terminal, non-reducing beta-D-glucosyl residues with release of beta-D-glucose.</text>
        <dbReference type="EC" id="3.2.1.21"/>
    </reaction>
</comment>
<keyword evidence="7 10" id="KW-0326">Glycosidase</keyword>
<dbReference type="PROSITE" id="PS00653">
    <property type="entry name" value="GLYCOSYL_HYDROL_F1_2"/>
    <property type="match status" value="1"/>
</dbReference>
<dbReference type="PROSITE" id="PS00572">
    <property type="entry name" value="GLYCOSYL_HYDROL_F1_1"/>
    <property type="match status" value="1"/>
</dbReference>
<evidence type="ECO:0000256" key="8">
    <source>
        <dbReference type="ARBA" id="ARBA00023326"/>
    </source>
</evidence>
<evidence type="ECO:0000256" key="7">
    <source>
        <dbReference type="ARBA" id="ARBA00023295"/>
    </source>
</evidence>
<dbReference type="PANTHER" id="PTHR10353">
    <property type="entry name" value="GLYCOSYL HYDROLASE"/>
    <property type="match status" value="1"/>
</dbReference>
<keyword evidence="12" id="KW-1185">Reference proteome</keyword>
<dbReference type="InterPro" id="IPR033132">
    <property type="entry name" value="GH_1_N_CS"/>
</dbReference>
<dbReference type="Gene3D" id="3.20.20.80">
    <property type="entry name" value="Glycosidases"/>
    <property type="match status" value="1"/>
</dbReference>
<gene>
    <name evidence="11" type="ORF">GCM10009776_16040</name>
</gene>
<keyword evidence="5" id="KW-0136">Cellulose degradation</keyword>
<dbReference type="InterPro" id="IPR018120">
    <property type="entry name" value="Glyco_hydro_1_AS"/>
</dbReference>
<dbReference type="EMBL" id="BAAAOG010000002">
    <property type="protein sequence ID" value="GAA1954862.1"/>
    <property type="molecule type" value="Genomic_DNA"/>
</dbReference>
<evidence type="ECO:0000256" key="1">
    <source>
        <dbReference type="ARBA" id="ARBA00000448"/>
    </source>
</evidence>
<keyword evidence="8" id="KW-0624">Polysaccharide degradation</keyword>
<dbReference type="PANTHER" id="PTHR10353:SF36">
    <property type="entry name" value="LP05116P"/>
    <property type="match status" value="1"/>
</dbReference>
<evidence type="ECO:0000256" key="4">
    <source>
        <dbReference type="ARBA" id="ARBA00022801"/>
    </source>
</evidence>
<dbReference type="InterPro" id="IPR017853">
    <property type="entry name" value="GH"/>
</dbReference>
<evidence type="ECO:0000256" key="9">
    <source>
        <dbReference type="PROSITE-ProRule" id="PRU10055"/>
    </source>
</evidence>
<sequence length="502" mass="55618">MTDHSTTREDSARMSESNLRAFPSNFLFGAATAAFQIEGAAQEDGRRDSIWDVFCRVSGAVINGDNGDVACDHYHLYRDDVALMKRMGLQTYRFSTSWSRVRPDGGALNAQGVDFYKRLADELLDAGILPWLTLYHWDLPQALQDDGGWTNRTTADLFTEYALDLHDALGDRVNVWTTLNEPWCSSFLSYTAGLHAPGHHSAVEGMLASHHLLLAHGQTVRELRARDVSLNLGLTLNLTVADAVDETDVADLDAARRIDGQFNRWFLDPIFRGEYPADILEDFRAADAAATAALETAIHPGDLAVISTPIDTLGVNYYHGELVGGHAPDVPPAAGDAPTDRAGHSPFPSADGIHWYERGLARTPMNWEVQPEGLTRLLIRVSEEYAVDAGTALYVTENGAAYDDDLVREDGELRVHDSERADFVRVHLGAILDAIEAGVDVRGYFYWSLLDNFEWAWGYEKRFGIVRVDYETQERTVKDSGREYSRIIGARALDLLPATVAS</sequence>
<evidence type="ECO:0000256" key="10">
    <source>
        <dbReference type="RuleBase" id="RU361175"/>
    </source>
</evidence>
<evidence type="ECO:0000256" key="6">
    <source>
        <dbReference type="ARBA" id="ARBA00023277"/>
    </source>
</evidence>
<dbReference type="Pfam" id="PF00232">
    <property type="entry name" value="Glyco_hydro_1"/>
    <property type="match status" value="1"/>
</dbReference>
<organism evidence="11 12">
    <name type="scientific">Microbacterium deminutum</name>
    <dbReference type="NCBI Taxonomy" id="344164"/>
    <lineage>
        <taxon>Bacteria</taxon>
        <taxon>Bacillati</taxon>
        <taxon>Actinomycetota</taxon>
        <taxon>Actinomycetes</taxon>
        <taxon>Micrococcales</taxon>
        <taxon>Microbacteriaceae</taxon>
        <taxon>Microbacterium</taxon>
    </lineage>
</organism>
<reference evidence="11 12" key="1">
    <citation type="journal article" date="2019" name="Int. J. Syst. Evol. Microbiol.">
        <title>The Global Catalogue of Microorganisms (GCM) 10K type strain sequencing project: providing services to taxonomists for standard genome sequencing and annotation.</title>
        <authorList>
            <consortium name="The Broad Institute Genomics Platform"/>
            <consortium name="The Broad Institute Genome Sequencing Center for Infectious Disease"/>
            <person name="Wu L."/>
            <person name="Ma J."/>
        </authorList>
    </citation>
    <scope>NUCLEOTIDE SEQUENCE [LARGE SCALE GENOMIC DNA]</scope>
    <source>
        <strain evidence="11 12">JCM 14901</strain>
    </source>
</reference>
<dbReference type="InterPro" id="IPR001360">
    <property type="entry name" value="Glyco_hydro_1"/>
</dbReference>
<evidence type="ECO:0000256" key="2">
    <source>
        <dbReference type="ARBA" id="ARBA00010838"/>
    </source>
</evidence>
<dbReference type="Proteomes" id="UP001499933">
    <property type="component" value="Unassembled WGS sequence"/>
</dbReference>
<name>A0ABN2QLW7_9MICO</name>
<keyword evidence="4 10" id="KW-0378">Hydrolase</keyword>
<dbReference type="PRINTS" id="PR00131">
    <property type="entry name" value="GLHYDRLASE1"/>
</dbReference>
<dbReference type="SUPFAM" id="SSF51445">
    <property type="entry name" value="(Trans)glycosidases"/>
    <property type="match status" value="1"/>
</dbReference>
<dbReference type="EC" id="3.2.1.21" evidence="3 10"/>
<keyword evidence="6" id="KW-0119">Carbohydrate metabolism</keyword>